<reference evidence="3" key="1">
    <citation type="submission" date="2022-07" db="EMBL/GenBank/DDBJ databases">
        <title>Draft genome sequence of Zalerion maritima ATCC 34329, a (micro)plastics degrading marine fungus.</title>
        <authorList>
            <person name="Paco A."/>
            <person name="Goncalves M.F.M."/>
            <person name="Rocha-Santos T.A.P."/>
            <person name="Alves A."/>
        </authorList>
    </citation>
    <scope>NUCLEOTIDE SEQUENCE</scope>
    <source>
        <strain evidence="3">ATCC 34329</strain>
    </source>
</reference>
<accession>A0AAD5WPR3</accession>
<comment type="caution">
    <text evidence="3">The sequence shown here is derived from an EMBL/GenBank/DDBJ whole genome shotgun (WGS) entry which is preliminary data.</text>
</comment>
<organism evidence="3 4">
    <name type="scientific">Zalerion maritima</name>
    <dbReference type="NCBI Taxonomy" id="339359"/>
    <lineage>
        <taxon>Eukaryota</taxon>
        <taxon>Fungi</taxon>
        <taxon>Dikarya</taxon>
        <taxon>Ascomycota</taxon>
        <taxon>Pezizomycotina</taxon>
        <taxon>Sordariomycetes</taxon>
        <taxon>Lulworthiomycetidae</taxon>
        <taxon>Lulworthiales</taxon>
        <taxon>Lulworthiaceae</taxon>
        <taxon>Zalerion</taxon>
    </lineage>
</organism>
<keyword evidence="4" id="KW-1185">Reference proteome</keyword>
<dbReference type="Proteomes" id="UP001201980">
    <property type="component" value="Unassembled WGS sequence"/>
</dbReference>
<evidence type="ECO:0000313" key="3">
    <source>
        <dbReference type="EMBL" id="KAJ2895482.1"/>
    </source>
</evidence>
<evidence type="ECO:0000256" key="1">
    <source>
        <dbReference type="SAM" id="MobiDB-lite"/>
    </source>
</evidence>
<gene>
    <name evidence="3" type="ORF">MKZ38_006419</name>
</gene>
<feature type="compositionally biased region" description="Basic and acidic residues" evidence="1">
    <location>
        <begin position="121"/>
        <end position="141"/>
    </location>
</feature>
<proteinExistence type="predicted"/>
<dbReference type="EMBL" id="JAKWBI020000399">
    <property type="protein sequence ID" value="KAJ2895482.1"/>
    <property type="molecule type" value="Genomic_DNA"/>
</dbReference>
<evidence type="ECO:0000256" key="2">
    <source>
        <dbReference type="SAM" id="Phobius"/>
    </source>
</evidence>
<feature type="compositionally biased region" description="Basic and acidic residues" evidence="1">
    <location>
        <begin position="94"/>
        <end position="105"/>
    </location>
</feature>
<protein>
    <submittedName>
        <fullName evidence="3">Uncharacterized protein</fullName>
    </submittedName>
</protein>
<dbReference type="AlphaFoldDB" id="A0AAD5WPR3"/>
<keyword evidence="2" id="KW-0812">Transmembrane</keyword>
<evidence type="ECO:0000313" key="4">
    <source>
        <dbReference type="Proteomes" id="UP001201980"/>
    </source>
</evidence>
<keyword evidence="2" id="KW-0472">Membrane</keyword>
<feature type="transmembrane region" description="Helical" evidence="2">
    <location>
        <begin position="33"/>
        <end position="54"/>
    </location>
</feature>
<keyword evidence="2" id="KW-1133">Transmembrane helix</keyword>
<feature type="region of interest" description="Disordered" evidence="1">
    <location>
        <begin position="61"/>
        <end position="141"/>
    </location>
</feature>
<sequence length="141" mass="16432">MEPTPLEWIFQHVWLRRRDPNTPAQNGHMGPGAIITLILVFGILPVSFTVFFLYRMFAKRRKREETRQGKRRSPIPELNTAYTGSGGSLSGNHDGNKQEEWEMVRRPSSTEVRVYGWPDPRPPRTEPVKHRFYEGKEEAKL</sequence>
<name>A0AAD5WPR3_9PEZI</name>